<dbReference type="InterPro" id="IPR051376">
    <property type="entry name" value="CWC25_splicing_factor"/>
</dbReference>
<dbReference type="OrthoDB" id="21123at2759"/>
<feature type="compositionally biased region" description="Polar residues" evidence="2">
    <location>
        <begin position="357"/>
        <end position="369"/>
    </location>
</feature>
<feature type="compositionally biased region" description="Basic and acidic residues" evidence="2">
    <location>
        <begin position="342"/>
        <end position="355"/>
    </location>
</feature>
<feature type="compositionally biased region" description="Basic and acidic residues" evidence="2">
    <location>
        <begin position="305"/>
        <end position="314"/>
    </location>
</feature>
<feature type="region of interest" description="Disordered" evidence="2">
    <location>
        <begin position="503"/>
        <end position="544"/>
    </location>
</feature>
<feature type="region of interest" description="Disordered" evidence="2">
    <location>
        <begin position="605"/>
        <end position="624"/>
    </location>
</feature>
<feature type="compositionally biased region" description="Low complexity" evidence="2">
    <location>
        <begin position="224"/>
        <end position="234"/>
    </location>
</feature>
<feature type="compositionally biased region" description="Polar residues" evidence="2">
    <location>
        <begin position="384"/>
        <end position="396"/>
    </location>
</feature>
<feature type="compositionally biased region" description="Basic residues" evidence="2">
    <location>
        <begin position="370"/>
        <end position="383"/>
    </location>
</feature>
<reference evidence="4" key="2">
    <citation type="journal article" date="2016" name="Sci. Rep.">
        <title>Dictyocaulus viviparus genome, variome and transcriptome elucidate lungworm biology and support future intervention.</title>
        <authorList>
            <person name="McNulty S.N."/>
            <person name="Strube C."/>
            <person name="Rosa B.A."/>
            <person name="Martin J.C."/>
            <person name="Tyagi R."/>
            <person name="Choi Y.J."/>
            <person name="Wang Q."/>
            <person name="Hallsworth Pepin K."/>
            <person name="Zhang X."/>
            <person name="Ozersky P."/>
            <person name="Wilson R.K."/>
            <person name="Sternberg P.W."/>
            <person name="Gasser R.B."/>
            <person name="Mitreva M."/>
        </authorList>
    </citation>
    <scope>NUCLEOTIDE SEQUENCE [LARGE SCALE GENOMIC DNA]</scope>
    <source>
        <strain evidence="4">HannoverDv2000</strain>
    </source>
</reference>
<proteinExistence type="inferred from homology"/>
<gene>
    <name evidence="3" type="ORF">DICVIV_02486</name>
</gene>
<dbReference type="Proteomes" id="UP000053766">
    <property type="component" value="Unassembled WGS sequence"/>
</dbReference>
<dbReference type="PANTHER" id="PTHR16196">
    <property type="entry name" value="CELL CYCLE CONTROL PROTEIN CWF25"/>
    <property type="match status" value="1"/>
</dbReference>
<feature type="compositionally biased region" description="Basic and acidic residues" evidence="2">
    <location>
        <begin position="399"/>
        <end position="413"/>
    </location>
</feature>
<evidence type="ECO:0000313" key="4">
    <source>
        <dbReference type="Proteomes" id="UP000053766"/>
    </source>
</evidence>
<protein>
    <submittedName>
        <fullName evidence="3">Uncharacterized protein</fullName>
    </submittedName>
</protein>
<accession>A0A0D8Y5A3</accession>
<feature type="compositionally biased region" description="Low complexity" evidence="2">
    <location>
        <begin position="164"/>
        <end position="175"/>
    </location>
</feature>
<comment type="similarity">
    <text evidence="1">Belongs to the CWC25 family.</text>
</comment>
<evidence type="ECO:0000313" key="3">
    <source>
        <dbReference type="EMBL" id="KJH51367.1"/>
    </source>
</evidence>
<feature type="compositionally biased region" description="Polar residues" evidence="2">
    <location>
        <begin position="414"/>
        <end position="426"/>
    </location>
</feature>
<dbReference type="GO" id="GO:0005684">
    <property type="term" value="C:U2-type spliceosomal complex"/>
    <property type="evidence" value="ECO:0007669"/>
    <property type="project" value="TreeGrafter"/>
</dbReference>
<feature type="compositionally biased region" description="Low complexity" evidence="2">
    <location>
        <begin position="439"/>
        <end position="451"/>
    </location>
</feature>
<feature type="compositionally biased region" description="Basic and acidic residues" evidence="2">
    <location>
        <begin position="186"/>
        <end position="204"/>
    </location>
</feature>
<feature type="compositionally biased region" description="Basic residues" evidence="2">
    <location>
        <begin position="293"/>
        <end position="304"/>
    </location>
</feature>
<dbReference type="EMBL" id="KN716185">
    <property type="protein sequence ID" value="KJH51367.1"/>
    <property type="molecule type" value="Genomic_DNA"/>
</dbReference>
<dbReference type="AlphaFoldDB" id="A0A0D8Y5A3"/>
<feature type="compositionally biased region" description="Basic and acidic residues" evidence="2">
    <location>
        <begin position="235"/>
        <end position="258"/>
    </location>
</feature>
<feature type="compositionally biased region" description="Polar residues" evidence="2">
    <location>
        <begin position="176"/>
        <end position="185"/>
    </location>
</feature>
<keyword evidence="4" id="KW-1185">Reference proteome</keyword>
<dbReference type="GO" id="GO:0000398">
    <property type="term" value="P:mRNA splicing, via spliceosome"/>
    <property type="evidence" value="ECO:0007669"/>
    <property type="project" value="TreeGrafter"/>
</dbReference>
<sequence length="624" mass="70894">MSENKDIGWMYEGAKSLVNREDYLLGKKIGKEFEKYSDVVNDQKPEALESLLHNRENKGIGWMYEGAKSLVNREDYLLGKKIGKEFEKYSDVVNDQKPEALESLLHNRFVCVNNKALFNLTEEVCHTAVVTCSTVVKPQPSAVKTKEKKKKRSQDSSEDHYCAQKSSKTSSNSQKETYNSSSGYEKSSRDSDAVKCERDSEEVTKRKHNCRSPASSRNKKKYPRSSSRSSSNSDSGHKTCSKDDIRRRRKSSSTEDKYRRRHSSYNKKETKKSLRVNVEDSSSSKDSSPVKRGSLRAFHKHSKRRSYEHEKRDTSASSSSSGREHSARKRRKLSDESTSSYKETKSKSSRKREVESNTSVHKSYTSPIHSSRHSRSLGKKTSHSPRNTKSSASPTTRPEPLDHSSENLADSRKNNQNNDTVPGNTDNIEKMGDDKSCLGEGNSSSGSVEEPGTLKLYDSHIPKHLRPEGLAVDYTEEEVEDEFDKMEKKRMERFMGYGLVGAKKQDGHSSAVENPYELSKRPVLPAYKKPKSRGPLTEEEKQKKLKEMEENAAWRKEIRKSNIKIASLIDDKEAAEDMTCKAPSFIRNQLSSAASDLTVEQRLQSKKKSLQRSHGFMEEKFTLK</sequence>
<reference evidence="3 4" key="1">
    <citation type="submission" date="2013-11" db="EMBL/GenBank/DDBJ databases">
        <title>Draft genome of the bovine lungworm Dictyocaulus viviparus.</title>
        <authorList>
            <person name="Mitreva M."/>
        </authorList>
    </citation>
    <scope>NUCLEOTIDE SEQUENCE [LARGE SCALE GENOMIC DNA]</scope>
    <source>
        <strain evidence="3 4">HannoverDv2000</strain>
    </source>
</reference>
<feature type="compositionally biased region" description="Basic and acidic residues" evidence="2">
    <location>
        <begin position="615"/>
        <end position="624"/>
    </location>
</feature>
<evidence type="ECO:0000256" key="1">
    <source>
        <dbReference type="ARBA" id="ARBA00006695"/>
    </source>
</evidence>
<feature type="compositionally biased region" description="Basic and acidic residues" evidence="2">
    <location>
        <begin position="153"/>
        <end position="162"/>
    </location>
</feature>
<dbReference type="STRING" id="29172.A0A0D8Y5A3"/>
<evidence type="ECO:0000256" key="2">
    <source>
        <dbReference type="SAM" id="MobiDB-lite"/>
    </source>
</evidence>
<name>A0A0D8Y5A3_DICVI</name>
<organism evidence="3 4">
    <name type="scientific">Dictyocaulus viviparus</name>
    <name type="common">Bovine lungworm</name>
    <dbReference type="NCBI Taxonomy" id="29172"/>
    <lineage>
        <taxon>Eukaryota</taxon>
        <taxon>Metazoa</taxon>
        <taxon>Ecdysozoa</taxon>
        <taxon>Nematoda</taxon>
        <taxon>Chromadorea</taxon>
        <taxon>Rhabditida</taxon>
        <taxon>Rhabditina</taxon>
        <taxon>Rhabditomorpha</taxon>
        <taxon>Strongyloidea</taxon>
        <taxon>Metastrongylidae</taxon>
        <taxon>Dictyocaulus</taxon>
    </lineage>
</organism>
<dbReference type="PANTHER" id="PTHR16196:SF0">
    <property type="entry name" value="PRE-MRNA-SPLICING FACTOR CWC25 HOMOLOG"/>
    <property type="match status" value="1"/>
</dbReference>
<feature type="region of interest" description="Disordered" evidence="2">
    <location>
        <begin position="139"/>
        <end position="455"/>
    </location>
</feature>
<feature type="compositionally biased region" description="Basic and acidic residues" evidence="2">
    <location>
        <begin position="427"/>
        <end position="437"/>
    </location>
</feature>